<sequence>MPVGIVAVSVCLLLCSSRVHGQWNWWSRLWGTDQSTAAPSTTIRASLQPPTSGHLPGTVVGLEAQSIPVAKQAGHTQSLGSRLEKQSSALRKNSAGGRTEFKSVGQLQQRNLTERGSNDHIDLTGLIGVPLPPSVAFITGYEGFPAYSFGPGANIGRLTKTMIPQSFYRDFAILVTIKPANGDGGVLFAITNSYQNIIYLGVKLTAVWNDSQRIVLFYTESGSQTSHEVASFEVPPMTNKWTRFALSIEDELVTLYLDCDEYHQSTFTRSRQALFFEPSSGIFIGNAGGAGLNKFIVSGIEIFFNCVKC</sequence>
<keyword evidence="6" id="KW-1185">Reference proteome</keyword>
<dbReference type="EMBL" id="BFAA01007824">
    <property type="protein sequence ID" value="GCB62674.1"/>
    <property type="molecule type" value="Genomic_DNA"/>
</dbReference>
<evidence type="ECO:0000256" key="2">
    <source>
        <dbReference type="SAM" id="MobiDB-lite"/>
    </source>
</evidence>
<protein>
    <recommendedName>
        <fullName evidence="4">Thrombospondin-like N-terminal domain-containing protein</fullName>
    </recommendedName>
</protein>
<feature type="domain" description="Thrombospondin-like N-terminal" evidence="4">
    <location>
        <begin position="120"/>
        <end position="306"/>
    </location>
</feature>
<dbReference type="SMART" id="SM00210">
    <property type="entry name" value="TSPN"/>
    <property type="match status" value="1"/>
</dbReference>
<feature type="signal peptide" evidence="3">
    <location>
        <begin position="1"/>
        <end position="21"/>
    </location>
</feature>
<reference evidence="5 6" key="1">
    <citation type="journal article" date="2018" name="Nat. Ecol. Evol.">
        <title>Shark genomes provide insights into elasmobranch evolution and the origin of vertebrates.</title>
        <authorList>
            <person name="Hara Y"/>
            <person name="Yamaguchi K"/>
            <person name="Onimaru K"/>
            <person name="Kadota M"/>
            <person name="Koyanagi M"/>
            <person name="Keeley SD"/>
            <person name="Tatsumi K"/>
            <person name="Tanaka K"/>
            <person name="Motone F"/>
            <person name="Kageyama Y"/>
            <person name="Nozu R"/>
            <person name="Adachi N"/>
            <person name="Nishimura O"/>
            <person name="Nakagawa R"/>
            <person name="Tanegashima C"/>
            <person name="Kiyatake I"/>
            <person name="Matsumoto R"/>
            <person name="Murakumo K"/>
            <person name="Nishida K"/>
            <person name="Terakita A"/>
            <person name="Kuratani S"/>
            <person name="Sato K"/>
            <person name="Hyodo S Kuraku.S."/>
        </authorList>
    </citation>
    <scope>NUCLEOTIDE SEQUENCE [LARGE SCALE GENOMIC DNA]</scope>
</reference>
<evidence type="ECO:0000256" key="3">
    <source>
        <dbReference type="SAM" id="SignalP"/>
    </source>
</evidence>
<dbReference type="InterPro" id="IPR048287">
    <property type="entry name" value="TSPN-like_N"/>
</dbReference>
<comment type="caution">
    <text evidence="5">The sequence shown here is derived from an EMBL/GenBank/DDBJ whole genome shotgun (WGS) entry which is preliminary data.</text>
</comment>
<proteinExistence type="predicted"/>
<name>A0A401NP96_SCYTO</name>
<gene>
    <name evidence="5" type="ORF">scyTo_0014526</name>
</gene>
<keyword evidence="3" id="KW-0732">Signal</keyword>
<dbReference type="Proteomes" id="UP000288216">
    <property type="component" value="Unassembled WGS sequence"/>
</dbReference>
<feature type="compositionally biased region" description="Polar residues" evidence="2">
    <location>
        <begin position="75"/>
        <end position="91"/>
    </location>
</feature>
<dbReference type="FunFam" id="2.60.120.200:FF:000039">
    <property type="entry name" value="Collagen XV alpha 1 chain"/>
    <property type="match status" value="1"/>
</dbReference>
<accession>A0A401NP96</accession>
<evidence type="ECO:0000313" key="5">
    <source>
        <dbReference type="EMBL" id="GCB62674.1"/>
    </source>
</evidence>
<organism evidence="5 6">
    <name type="scientific">Scyliorhinus torazame</name>
    <name type="common">Cloudy catshark</name>
    <name type="synonym">Catulus torazame</name>
    <dbReference type="NCBI Taxonomy" id="75743"/>
    <lineage>
        <taxon>Eukaryota</taxon>
        <taxon>Metazoa</taxon>
        <taxon>Chordata</taxon>
        <taxon>Craniata</taxon>
        <taxon>Vertebrata</taxon>
        <taxon>Chondrichthyes</taxon>
        <taxon>Elasmobranchii</taxon>
        <taxon>Galeomorphii</taxon>
        <taxon>Galeoidea</taxon>
        <taxon>Carcharhiniformes</taxon>
        <taxon>Scyliorhinidae</taxon>
        <taxon>Scyliorhinus</taxon>
    </lineage>
</organism>
<dbReference type="InterPro" id="IPR013320">
    <property type="entry name" value="ConA-like_dom_sf"/>
</dbReference>
<feature type="chain" id="PRO_5019364800" description="Thrombospondin-like N-terminal domain-containing protein" evidence="3">
    <location>
        <begin position="22"/>
        <end position="309"/>
    </location>
</feature>
<dbReference type="STRING" id="75743.A0A401NP96"/>
<evidence type="ECO:0000313" key="6">
    <source>
        <dbReference type="Proteomes" id="UP000288216"/>
    </source>
</evidence>
<keyword evidence="1" id="KW-0677">Repeat</keyword>
<evidence type="ECO:0000259" key="4">
    <source>
        <dbReference type="SMART" id="SM00210"/>
    </source>
</evidence>
<evidence type="ECO:0000256" key="1">
    <source>
        <dbReference type="ARBA" id="ARBA00022737"/>
    </source>
</evidence>
<dbReference type="Gene3D" id="2.60.120.200">
    <property type="match status" value="1"/>
</dbReference>
<feature type="region of interest" description="Disordered" evidence="2">
    <location>
        <begin position="75"/>
        <end position="106"/>
    </location>
</feature>
<dbReference type="AlphaFoldDB" id="A0A401NP96"/>
<dbReference type="OrthoDB" id="10060752at2759"/>
<dbReference type="SUPFAM" id="SSF49899">
    <property type="entry name" value="Concanavalin A-like lectins/glucanases"/>
    <property type="match status" value="1"/>
</dbReference>